<dbReference type="InterPro" id="IPR018062">
    <property type="entry name" value="HTH_AraC-typ_CS"/>
</dbReference>
<sequence>MGTVFSTVDVLRSATNLLRARYPEQPSPLTWDIYVPEECGPLFDASAPGLSASTQRPRAGTRTLLMAPTLIASTVPELMEIAQRYPSLLHKLKAHVDAGGMVAASASGLIYPSMMGMLDGLRLDTLWVSKPLFTRMHPACDFSATEAMNFNERLYTCVAPSQQIEFTAAILKRLLDASIGESCAQLLQYQPERQRLGYQLIEDGQMHPTTDSPVYRVQQWLKAHLQQPYRLDELAVVASTSSRTLLRHFQTAVGMTPLDYLHRVRVDRAKVLLEVTQHNLHAIALACGYSDASSFSRMFSKIAGISPGVYRQRFTMRSKRVRWRAEPPESPV</sequence>
<dbReference type="Gene3D" id="3.40.50.880">
    <property type="match status" value="1"/>
</dbReference>
<dbReference type="InterPro" id="IPR009057">
    <property type="entry name" value="Homeodomain-like_sf"/>
</dbReference>
<dbReference type="Pfam" id="PF12833">
    <property type="entry name" value="HTH_18"/>
    <property type="match status" value="1"/>
</dbReference>
<feature type="domain" description="HTH araC/xylS-type" evidence="4">
    <location>
        <begin position="215"/>
        <end position="313"/>
    </location>
</feature>
<evidence type="ECO:0000313" key="6">
    <source>
        <dbReference type="Proteomes" id="UP000450676"/>
    </source>
</evidence>
<dbReference type="PROSITE" id="PS01124">
    <property type="entry name" value="HTH_ARAC_FAMILY_2"/>
    <property type="match status" value="1"/>
</dbReference>
<evidence type="ECO:0000256" key="3">
    <source>
        <dbReference type="ARBA" id="ARBA00023163"/>
    </source>
</evidence>
<dbReference type="InterPro" id="IPR050204">
    <property type="entry name" value="AraC_XylS_family_regulators"/>
</dbReference>
<keyword evidence="2" id="KW-0238">DNA-binding</keyword>
<keyword evidence="6" id="KW-1185">Reference proteome</keyword>
<evidence type="ECO:0000259" key="4">
    <source>
        <dbReference type="PROSITE" id="PS01124"/>
    </source>
</evidence>
<dbReference type="InterPro" id="IPR018060">
    <property type="entry name" value="HTH_AraC"/>
</dbReference>
<organism evidence="5 6">
    <name type="scientific">Pseudoduganella aquatica</name>
    <dbReference type="NCBI Taxonomy" id="2660641"/>
    <lineage>
        <taxon>Bacteria</taxon>
        <taxon>Pseudomonadati</taxon>
        <taxon>Pseudomonadota</taxon>
        <taxon>Betaproteobacteria</taxon>
        <taxon>Burkholderiales</taxon>
        <taxon>Oxalobacteraceae</taxon>
        <taxon>Telluria group</taxon>
        <taxon>Pseudoduganella</taxon>
    </lineage>
</organism>
<dbReference type="SMART" id="SM00342">
    <property type="entry name" value="HTH_ARAC"/>
    <property type="match status" value="1"/>
</dbReference>
<dbReference type="EMBL" id="WWCU01000020">
    <property type="protein sequence ID" value="MYN09120.1"/>
    <property type="molecule type" value="Genomic_DNA"/>
</dbReference>
<name>A0A7X4HDD9_9BURK</name>
<comment type="caution">
    <text evidence="5">The sequence shown here is derived from an EMBL/GenBank/DDBJ whole genome shotgun (WGS) entry which is preliminary data.</text>
</comment>
<dbReference type="PRINTS" id="PR00032">
    <property type="entry name" value="HTHARAC"/>
</dbReference>
<dbReference type="SUPFAM" id="SSF52317">
    <property type="entry name" value="Class I glutamine amidotransferase-like"/>
    <property type="match status" value="1"/>
</dbReference>
<accession>A0A7X4HDD9</accession>
<dbReference type="Gene3D" id="1.10.10.60">
    <property type="entry name" value="Homeodomain-like"/>
    <property type="match status" value="1"/>
</dbReference>
<dbReference type="GO" id="GO:0043565">
    <property type="term" value="F:sequence-specific DNA binding"/>
    <property type="evidence" value="ECO:0007669"/>
    <property type="project" value="InterPro"/>
</dbReference>
<evidence type="ECO:0000256" key="1">
    <source>
        <dbReference type="ARBA" id="ARBA00023015"/>
    </source>
</evidence>
<keyword evidence="3" id="KW-0804">Transcription</keyword>
<dbReference type="PANTHER" id="PTHR46796">
    <property type="entry name" value="HTH-TYPE TRANSCRIPTIONAL ACTIVATOR RHAS-RELATED"/>
    <property type="match status" value="1"/>
</dbReference>
<dbReference type="GO" id="GO:0003700">
    <property type="term" value="F:DNA-binding transcription factor activity"/>
    <property type="evidence" value="ECO:0007669"/>
    <property type="project" value="InterPro"/>
</dbReference>
<reference evidence="5 6" key="1">
    <citation type="submission" date="2019-12" db="EMBL/GenBank/DDBJ databases">
        <title>Novel species isolated from a subtropical stream in China.</title>
        <authorList>
            <person name="Lu H."/>
        </authorList>
    </citation>
    <scope>NUCLEOTIDE SEQUENCE [LARGE SCALE GENOMIC DNA]</scope>
    <source>
        <strain evidence="5 6">FT127W</strain>
    </source>
</reference>
<evidence type="ECO:0000313" key="5">
    <source>
        <dbReference type="EMBL" id="MYN09120.1"/>
    </source>
</evidence>
<protein>
    <submittedName>
        <fullName evidence="5">Helix-turn-helix domain-containing protein</fullName>
    </submittedName>
</protein>
<dbReference type="InterPro" id="IPR029062">
    <property type="entry name" value="Class_I_gatase-like"/>
</dbReference>
<dbReference type="SUPFAM" id="SSF46689">
    <property type="entry name" value="Homeodomain-like"/>
    <property type="match status" value="2"/>
</dbReference>
<evidence type="ECO:0000256" key="2">
    <source>
        <dbReference type="ARBA" id="ARBA00023125"/>
    </source>
</evidence>
<dbReference type="RefSeq" id="WP_161073432.1">
    <property type="nucleotide sequence ID" value="NZ_WWCU01000020.1"/>
</dbReference>
<dbReference type="AlphaFoldDB" id="A0A7X4HDD9"/>
<dbReference type="PROSITE" id="PS00041">
    <property type="entry name" value="HTH_ARAC_FAMILY_1"/>
    <property type="match status" value="1"/>
</dbReference>
<proteinExistence type="predicted"/>
<gene>
    <name evidence="5" type="ORF">GTP77_17480</name>
</gene>
<dbReference type="Proteomes" id="UP000450676">
    <property type="component" value="Unassembled WGS sequence"/>
</dbReference>
<dbReference type="InterPro" id="IPR020449">
    <property type="entry name" value="Tscrpt_reg_AraC-type_HTH"/>
</dbReference>
<keyword evidence="1" id="KW-0805">Transcription regulation</keyword>